<organism evidence="1 2">
    <name type="scientific">Cetraspora pellucida</name>
    <dbReference type="NCBI Taxonomy" id="1433469"/>
    <lineage>
        <taxon>Eukaryota</taxon>
        <taxon>Fungi</taxon>
        <taxon>Fungi incertae sedis</taxon>
        <taxon>Mucoromycota</taxon>
        <taxon>Glomeromycotina</taxon>
        <taxon>Glomeromycetes</taxon>
        <taxon>Diversisporales</taxon>
        <taxon>Gigasporaceae</taxon>
        <taxon>Cetraspora</taxon>
    </lineage>
</organism>
<accession>A0ACA9MHJ9</accession>
<dbReference type="Proteomes" id="UP000789366">
    <property type="component" value="Unassembled WGS sequence"/>
</dbReference>
<keyword evidence="2" id="KW-1185">Reference proteome</keyword>
<sequence>KTGTQGTVKAVIRAVPVAVLKPMIGVAEAASKGLLGVRNTIDPSNKMQSEDARYNDTINTTTKRIHG</sequence>
<gene>
    <name evidence="1" type="ORF">SPELUC_LOCUS6681</name>
</gene>
<evidence type="ECO:0000313" key="1">
    <source>
        <dbReference type="EMBL" id="CAG8589272.1"/>
    </source>
</evidence>
<protein>
    <submittedName>
        <fullName evidence="1">1412_t:CDS:1</fullName>
    </submittedName>
</protein>
<evidence type="ECO:0000313" key="2">
    <source>
        <dbReference type="Proteomes" id="UP000789366"/>
    </source>
</evidence>
<dbReference type="EMBL" id="CAJVPW010008077">
    <property type="protein sequence ID" value="CAG8589272.1"/>
    <property type="molecule type" value="Genomic_DNA"/>
</dbReference>
<proteinExistence type="predicted"/>
<reference evidence="1" key="1">
    <citation type="submission" date="2021-06" db="EMBL/GenBank/DDBJ databases">
        <authorList>
            <person name="Kallberg Y."/>
            <person name="Tangrot J."/>
            <person name="Rosling A."/>
        </authorList>
    </citation>
    <scope>NUCLEOTIDE SEQUENCE</scope>
    <source>
        <strain evidence="1">28 12/20/2015</strain>
    </source>
</reference>
<name>A0ACA9MHJ9_9GLOM</name>
<feature type="non-terminal residue" evidence="1">
    <location>
        <position position="1"/>
    </location>
</feature>
<comment type="caution">
    <text evidence="1">The sequence shown here is derived from an EMBL/GenBank/DDBJ whole genome shotgun (WGS) entry which is preliminary data.</text>
</comment>